<evidence type="ECO:0000256" key="1">
    <source>
        <dbReference type="ARBA" id="ARBA00022679"/>
    </source>
</evidence>
<feature type="domain" description="PII-uridylyltransferase/Glutamine-synthetase adenylyltransferase" evidence="9">
    <location>
        <begin position="1140"/>
        <end position="1267"/>
    </location>
</feature>
<evidence type="ECO:0000259" key="9">
    <source>
        <dbReference type="Pfam" id="PF08335"/>
    </source>
</evidence>
<dbReference type="Pfam" id="PF03710">
    <property type="entry name" value="GlnE"/>
    <property type="match status" value="2"/>
</dbReference>
<keyword evidence="2 10" id="KW-0548">Nucleotidyltransferase</keyword>
<evidence type="ECO:0000256" key="3">
    <source>
        <dbReference type="ARBA" id="ARBA00022741"/>
    </source>
</evidence>
<keyword evidence="1 10" id="KW-0808">Transferase</keyword>
<dbReference type="eggNOG" id="COG1391">
    <property type="taxonomic scope" value="Bacteria"/>
</dbReference>
<keyword evidence="6" id="KW-0511">Multifunctional enzyme</keyword>
<dbReference type="EMBL" id="CP006939">
    <property type="protein sequence ID" value="AHC13682.1"/>
    <property type="molecule type" value="Genomic_DNA"/>
</dbReference>
<dbReference type="PANTHER" id="PTHR30621">
    <property type="entry name" value="GLUTAMINE SYNTHETASE ADENYLYLTRANSFERASE"/>
    <property type="match status" value="1"/>
</dbReference>
<organism evidence="10 11">
    <name type="scientific">Salinispira pacifica</name>
    <dbReference type="NCBI Taxonomy" id="1307761"/>
    <lineage>
        <taxon>Bacteria</taxon>
        <taxon>Pseudomonadati</taxon>
        <taxon>Spirochaetota</taxon>
        <taxon>Spirochaetia</taxon>
        <taxon>Spirochaetales</taxon>
        <taxon>Spirochaetaceae</taxon>
        <taxon>Salinispira</taxon>
    </lineage>
</organism>
<dbReference type="GO" id="GO:0008882">
    <property type="term" value="F:[glutamate-ammonia-ligase] adenylyltransferase activity"/>
    <property type="evidence" value="ECO:0007669"/>
    <property type="project" value="UniProtKB-EC"/>
</dbReference>
<dbReference type="CDD" id="cd05401">
    <property type="entry name" value="NT_GlnE_GlnD_like"/>
    <property type="match status" value="2"/>
</dbReference>
<dbReference type="Gene3D" id="1.20.120.330">
    <property type="entry name" value="Nucleotidyltransferases domain 2"/>
    <property type="match status" value="2"/>
</dbReference>
<accession>V5WD16</accession>
<sequence>MQASNNDLIQEICAKSPELETHDVERLVQALPGDGIRRFPRRDLPRIIRGMQSLQTDHPVHFIVDRKDTMEGWEISLYVIGYDHDLLFSILVGVLAAAGMNIREGTIATSRNIGGRRVIIDHFSGNISGSGGMHSWIAQVEEHIREFYQLLESPARPGGSPVHPVSIQQRVIELVSQRIQNSVPGSGTLLNPIHLQIIQKEHSTAIEVKSSDTPFFLYSLSTVLNLHRLRIEHVHIETRNGRLVDTIEFTDRKGKPIKNERVLNRIKLSILISKQFTYFLDKAPDPAKALERFDSLIQDVQQLDAAEDFRQLLASSGFHGELARLLGTSDFLWEDFIRIQRDSIVPMLKNLDKRHLLSTPEDSLEEALGNKLDEARGPDPGSPDIAAMTAALNEFKNRESFLIDMDHITIRDLDFFFLSRRLSTLAEAVVRAACRLAWLEMTGRYGIPRSAGGLEAEWAVFGLGKLGGKALGYASDLELMFVFSDNGHSDGEKSIANRDFFEKMFKRAGGMISAKKEGIFQVDLRLRPHGEDGPVAVKLDKFSEYFREGGKAHSAERLALVRMRHLGGSPELGRECLSIRNHILYESDAIIVPELRDLRQLQLREKLKEGRINAKFSPGGLVDLEYNVQILQVIHGRKHESLRGPGIHDALKSLHNLGTIDDSETQAMIQAYRFHRNLINGLRMLRGNAEDLFLPPQHDREYRHLARRIGYKTREGLSEADQLTIDFETHSARVRQFVERHLGREAIPGKRKLTIVDIVISDGLDPDEMDEFFRLSGFQDGQKAMVNIQNIAQRDVNGEHFIRLAILVWERISRSADPDMALNNWEQFTARLKSQERHFTQLLSQPKRMDILFSLLSSSQFLADTLIQNPGFFFWATDPEVVSRPRNQIEMEEALSNEALAASDHHDWLNRLRRQRKKEILRIGVRDIALGVKIEEIMGEISFLARSCCEIALREAAFRELRPQEGRNDPRLREILSSLSVLAFGKLGGWELNYSSDIDLLCVYLPDESQDRDGEIKLYTGIFKTMVKSLNDFTREGQAYRVDMRLRPYGASGPLVSSMPAILEYYRKHADPWEFQALIKLKPVAGSLALGERLLTELKPEFDRVWDEQDPRSNIDSMRKKSIAHHVGGSGSDPGEAQDNLLPGFDVKNDHGGIRDIEFFIQGMQMLYSGEYPVILTGNSLRGLQLLQRTQLIPRETGNALTEYYTFFRRVEHYLQLSNNKQAHSLPEQEHELNKLALCLKPSWKPERFFRYFRTAISEVHSTYSGFIQGD</sequence>
<dbReference type="SUPFAM" id="SSF81301">
    <property type="entry name" value="Nucleotidyltransferase"/>
    <property type="match status" value="2"/>
</dbReference>
<feature type="region of interest" description="Disordered" evidence="7">
    <location>
        <begin position="1117"/>
        <end position="1144"/>
    </location>
</feature>
<dbReference type="Pfam" id="PF08335">
    <property type="entry name" value="GlnD_UR_UTase"/>
    <property type="match status" value="2"/>
</dbReference>
<gene>
    <name evidence="10" type="ORF">L21SP2_0240</name>
</gene>
<keyword evidence="3" id="KW-0547">Nucleotide-binding</keyword>
<evidence type="ECO:0000313" key="10">
    <source>
        <dbReference type="EMBL" id="AHC13682.1"/>
    </source>
</evidence>
<dbReference type="GO" id="GO:0016874">
    <property type="term" value="F:ligase activity"/>
    <property type="evidence" value="ECO:0007669"/>
    <property type="project" value="UniProtKB-KW"/>
</dbReference>
<dbReference type="PATRIC" id="fig|1307761.3.peg.241"/>
<dbReference type="KEGG" id="slr:L21SP2_0240"/>
<dbReference type="PANTHER" id="PTHR30621:SF0">
    <property type="entry name" value="BIFUNCTIONAL GLUTAMINE SYNTHETASE ADENYLYLTRANSFERASE_ADENYLYL-REMOVING ENZYME"/>
    <property type="match status" value="1"/>
</dbReference>
<feature type="domain" description="Glutamate-ammonia ligase adenylyltransferase repeated" evidence="8">
    <location>
        <begin position="321"/>
        <end position="576"/>
    </location>
</feature>
<evidence type="ECO:0000256" key="7">
    <source>
        <dbReference type="SAM" id="MobiDB-lite"/>
    </source>
</evidence>
<evidence type="ECO:0000313" key="11">
    <source>
        <dbReference type="Proteomes" id="UP000018680"/>
    </source>
</evidence>
<dbReference type="GO" id="GO:0005829">
    <property type="term" value="C:cytosol"/>
    <property type="evidence" value="ECO:0007669"/>
    <property type="project" value="TreeGrafter"/>
</dbReference>
<feature type="domain" description="PII-uridylyltransferase/Glutamine-synthetase adenylyltransferase" evidence="9">
    <location>
        <begin position="610"/>
        <end position="739"/>
    </location>
</feature>
<evidence type="ECO:0000259" key="8">
    <source>
        <dbReference type="Pfam" id="PF03710"/>
    </source>
</evidence>
<dbReference type="EC" id="2.7.7.42" evidence="10"/>
<dbReference type="InterPro" id="IPR005190">
    <property type="entry name" value="GlnE_rpt_dom"/>
</dbReference>
<feature type="domain" description="Glutamate-ammonia ligase adenylyltransferase repeated" evidence="8">
    <location>
        <begin position="852"/>
        <end position="1094"/>
    </location>
</feature>
<dbReference type="InterPro" id="IPR013546">
    <property type="entry name" value="PII_UdlTrfase/GS_AdlTrfase"/>
</dbReference>
<reference evidence="10 11" key="1">
    <citation type="journal article" date="2015" name="Stand. Genomic Sci.">
        <title>Complete genome sequence and description of Salinispira pacifica gen. nov., sp. nov., a novel spirochaete isolated form a hypersaline microbial mat.</title>
        <authorList>
            <person name="Ben Hania W."/>
            <person name="Joseph M."/>
            <person name="Schumann P."/>
            <person name="Bunk B."/>
            <person name="Fiebig A."/>
            <person name="Sproer C."/>
            <person name="Klenk H.P."/>
            <person name="Fardeau M.L."/>
            <person name="Spring S."/>
        </authorList>
    </citation>
    <scope>NUCLEOTIDE SEQUENCE [LARGE SCALE GENOMIC DNA]</scope>
    <source>
        <strain evidence="10 11">L21-RPul-D2</strain>
    </source>
</reference>
<name>V5WD16_9SPIO</name>
<dbReference type="HOGENOM" id="CLU_263910_0_0_12"/>
<keyword evidence="11" id="KW-1185">Reference proteome</keyword>
<dbReference type="Proteomes" id="UP000018680">
    <property type="component" value="Chromosome"/>
</dbReference>
<evidence type="ECO:0000256" key="4">
    <source>
        <dbReference type="ARBA" id="ARBA00022840"/>
    </source>
</evidence>
<keyword evidence="10" id="KW-0436">Ligase</keyword>
<keyword evidence="5" id="KW-0460">Magnesium</keyword>
<dbReference type="STRING" id="1307761.L21SP2_0240"/>
<evidence type="ECO:0000256" key="5">
    <source>
        <dbReference type="ARBA" id="ARBA00022842"/>
    </source>
</evidence>
<evidence type="ECO:0000256" key="6">
    <source>
        <dbReference type="ARBA" id="ARBA00023268"/>
    </source>
</evidence>
<dbReference type="SUPFAM" id="SSF81593">
    <property type="entry name" value="Nucleotidyltransferase substrate binding subunit/domain"/>
    <property type="match status" value="2"/>
</dbReference>
<dbReference type="RefSeq" id="WP_024266615.1">
    <property type="nucleotide sequence ID" value="NC_023035.1"/>
</dbReference>
<dbReference type="AlphaFoldDB" id="V5WD16"/>
<dbReference type="Gene3D" id="3.30.460.10">
    <property type="entry name" value="Beta Polymerase, domain 2"/>
    <property type="match status" value="2"/>
</dbReference>
<protein>
    <submittedName>
        <fullName evidence="10">Glutamate-ammonia-ligase adenylyltransferase</fullName>
        <ecNumber evidence="10">2.7.7.42</ecNumber>
    </submittedName>
</protein>
<dbReference type="InterPro" id="IPR043519">
    <property type="entry name" value="NT_sf"/>
</dbReference>
<dbReference type="GO" id="GO:0000820">
    <property type="term" value="P:regulation of glutamine family amino acid metabolic process"/>
    <property type="evidence" value="ECO:0007669"/>
    <property type="project" value="TreeGrafter"/>
</dbReference>
<evidence type="ECO:0000256" key="2">
    <source>
        <dbReference type="ARBA" id="ARBA00022695"/>
    </source>
</evidence>
<dbReference type="GO" id="GO:0005524">
    <property type="term" value="F:ATP binding"/>
    <property type="evidence" value="ECO:0007669"/>
    <property type="project" value="UniProtKB-KW"/>
</dbReference>
<keyword evidence="4" id="KW-0067">ATP-binding</keyword>
<dbReference type="InterPro" id="IPR023057">
    <property type="entry name" value="GlnE"/>
</dbReference>
<proteinExistence type="predicted"/>